<comment type="caution">
    <text evidence="2">The sequence shown here is derived from an EMBL/GenBank/DDBJ whole genome shotgun (WGS) entry which is preliminary data.</text>
</comment>
<feature type="compositionally biased region" description="Acidic residues" evidence="1">
    <location>
        <begin position="161"/>
        <end position="184"/>
    </location>
</feature>
<dbReference type="PATRIC" id="fig|1288298.3.peg.1253"/>
<evidence type="ECO:0000313" key="3">
    <source>
        <dbReference type="Proteomes" id="UP000030021"/>
    </source>
</evidence>
<evidence type="ECO:0000313" key="2">
    <source>
        <dbReference type="EMBL" id="KGM88831.1"/>
    </source>
</evidence>
<reference evidence="2 3" key="1">
    <citation type="submission" date="2013-01" db="EMBL/GenBank/DDBJ databases">
        <authorList>
            <person name="Fiebig A."/>
            <person name="Goeker M."/>
            <person name="Klenk H.-P.P."/>
        </authorList>
    </citation>
    <scope>NUCLEOTIDE SEQUENCE [LARGE SCALE GENOMIC DNA]</scope>
    <source>
        <strain evidence="2 3">DSM 17069</strain>
    </source>
</reference>
<name>A0A0A0HPF2_9RHOB</name>
<feature type="region of interest" description="Disordered" evidence="1">
    <location>
        <begin position="128"/>
        <end position="147"/>
    </location>
</feature>
<evidence type="ECO:0000256" key="1">
    <source>
        <dbReference type="SAM" id="MobiDB-lite"/>
    </source>
</evidence>
<gene>
    <name evidence="2" type="ORF">rosmuc_01242</name>
</gene>
<accession>A0A0A0HPF2</accession>
<protein>
    <submittedName>
        <fullName evidence="2">Uncharacterized protein</fullName>
    </submittedName>
</protein>
<organism evidence="2 3">
    <name type="scientific">Roseovarius mucosus DSM 17069</name>
    <dbReference type="NCBI Taxonomy" id="1288298"/>
    <lineage>
        <taxon>Bacteria</taxon>
        <taxon>Pseudomonadati</taxon>
        <taxon>Pseudomonadota</taxon>
        <taxon>Alphaproteobacteria</taxon>
        <taxon>Rhodobacterales</taxon>
        <taxon>Roseobacteraceae</taxon>
        <taxon>Roseovarius</taxon>
    </lineage>
</organism>
<dbReference type="AlphaFoldDB" id="A0A0A0HPF2"/>
<proteinExistence type="predicted"/>
<feature type="compositionally biased region" description="Acidic residues" evidence="1">
    <location>
        <begin position="134"/>
        <end position="145"/>
    </location>
</feature>
<sequence>MSDPVTNVEIEDVLSSIRRLVSNGQSERLNVTVAAPQGAEVQGADRLVLTPALRVDEPMAEVHAHSAEAAEPEAQSVWTDTVGPEAETEFQNEGTPEGIEAEDAQVDDAPDVPSELSAQAAEFEAVVAGRDDQWEPDGTSDDDYAGDTAASALSWSEMNEVEAEVDEDEAAPSIDPDWDEADDLASDRHVQDWQDADADAEAVRPTPAADADHGEGLLMDDAVLDEEALRDLVAEIVRQELQGALGERITRNVRKLVRREIHRALTSQDFD</sequence>
<dbReference type="Proteomes" id="UP000030021">
    <property type="component" value="Unassembled WGS sequence"/>
</dbReference>
<dbReference type="OrthoDB" id="7875768at2"/>
<dbReference type="eggNOG" id="ENOG5032YP1">
    <property type="taxonomic scope" value="Bacteria"/>
</dbReference>
<dbReference type="STRING" id="215743.ROSMUCSMR3_03953"/>
<dbReference type="EMBL" id="AONH01000006">
    <property type="protein sequence ID" value="KGM88831.1"/>
    <property type="molecule type" value="Genomic_DNA"/>
</dbReference>
<dbReference type="HOGENOM" id="CLU_062229_0_0_5"/>
<feature type="region of interest" description="Disordered" evidence="1">
    <location>
        <begin position="161"/>
        <end position="215"/>
    </location>
</feature>
<dbReference type="RefSeq" id="WP_037270971.1">
    <property type="nucleotide sequence ID" value="NZ_KN293977.1"/>
</dbReference>